<dbReference type="EMBL" id="JACXWD010000009">
    <property type="protein sequence ID" value="MBD3867351.1"/>
    <property type="molecule type" value="Genomic_DNA"/>
</dbReference>
<protein>
    <submittedName>
        <fullName evidence="2">SGNH/GDSL hydrolase family protein</fullName>
    </submittedName>
</protein>
<dbReference type="Pfam" id="PF13472">
    <property type="entry name" value="Lipase_GDSL_2"/>
    <property type="match status" value="1"/>
</dbReference>
<dbReference type="AlphaFoldDB" id="A0A8J7C2B1"/>
<dbReference type="GO" id="GO:0016788">
    <property type="term" value="F:hydrolase activity, acting on ester bonds"/>
    <property type="evidence" value="ECO:0007669"/>
    <property type="project" value="UniProtKB-ARBA"/>
</dbReference>
<gene>
    <name evidence="2" type="ORF">IFK94_04415</name>
</gene>
<dbReference type="InterPro" id="IPR013830">
    <property type="entry name" value="SGNH_hydro"/>
</dbReference>
<organism evidence="2 3">
    <name type="scientific">Candidatus Polarisedimenticola svalbardensis</name>
    <dbReference type="NCBI Taxonomy" id="2886004"/>
    <lineage>
        <taxon>Bacteria</taxon>
        <taxon>Pseudomonadati</taxon>
        <taxon>Acidobacteriota</taxon>
        <taxon>Candidatus Polarisedimenticolia</taxon>
        <taxon>Candidatus Polarisedimenticolales</taxon>
        <taxon>Candidatus Polarisedimenticolaceae</taxon>
        <taxon>Candidatus Polarisedimenticola</taxon>
    </lineage>
</organism>
<dbReference type="CDD" id="cd01836">
    <property type="entry name" value="FeeA_FeeB_like"/>
    <property type="match status" value="1"/>
</dbReference>
<name>A0A8J7C2B1_9BACT</name>
<dbReference type="SUPFAM" id="SSF52266">
    <property type="entry name" value="SGNH hydrolase"/>
    <property type="match status" value="1"/>
</dbReference>
<evidence type="ECO:0000313" key="3">
    <source>
        <dbReference type="Proteomes" id="UP000648239"/>
    </source>
</evidence>
<dbReference type="Proteomes" id="UP000648239">
    <property type="component" value="Unassembled WGS sequence"/>
</dbReference>
<comment type="caution">
    <text evidence="2">The sequence shown here is derived from an EMBL/GenBank/DDBJ whole genome shotgun (WGS) entry which is preliminary data.</text>
</comment>
<sequence length="218" mass="23736">MWVRKTIPALPEAAGPRSGVAGTGEKLRLLVLGDSAAAGVGVAHQDHALAGLLVGILSERYCVQWRLEAVSGATTAATLERIAGMESEDYDVAVTSLGVNDVIANGGLTAWRQRQRRLREVLRESFGINRLIISGLPPMANFPALPQPLRWYLGRRARQFDAALEQDLQGESGIQYLDLEFVNDMSLMAEDGFHPGPEVYRAWADNSARLILNSREGA</sequence>
<keyword evidence="2" id="KW-0378">Hydrolase</keyword>
<accession>A0A8J7C2B1</accession>
<feature type="domain" description="SGNH hydrolase-type esterase" evidence="1">
    <location>
        <begin position="31"/>
        <end position="202"/>
    </location>
</feature>
<evidence type="ECO:0000259" key="1">
    <source>
        <dbReference type="Pfam" id="PF13472"/>
    </source>
</evidence>
<evidence type="ECO:0000313" key="2">
    <source>
        <dbReference type="EMBL" id="MBD3867351.1"/>
    </source>
</evidence>
<dbReference type="Gene3D" id="3.40.50.1110">
    <property type="entry name" value="SGNH hydrolase"/>
    <property type="match status" value="1"/>
</dbReference>
<reference evidence="2 3" key="1">
    <citation type="submission" date="2020-08" db="EMBL/GenBank/DDBJ databases">
        <title>Acidobacteriota in marine sediments use diverse sulfur dissimilation pathways.</title>
        <authorList>
            <person name="Wasmund K."/>
        </authorList>
    </citation>
    <scope>NUCLEOTIDE SEQUENCE [LARGE SCALE GENOMIC DNA]</scope>
    <source>
        <strain evidence="2">MAG AM4</strain>
    </source>
</reference>
<dbReference type="InterPro" id="IPR036514">
    <property type="entry name" value="SGNH_hydro_sf"/>
</dbReference>
<proteinExistence type="predicted"/>